<dbReference type="SUPFAM" id="SSF53448">
    <property type="entry name" value="Nucleotide-diphospho-sugar transferases"/>
    <property type="match status" value="1"/>
</dbReference>
<dbReference type="eggNOG" id="KOG2977">
    <property type="taxonomic scope" value="Eukaryota"/>
</dbReference>
<sequence length="460" mass="51232">SVILPVHDAEPWLDECLRSVWQQDFEGSMELSVFNDASKDKSMTIIEKWKVKLEDSGILVVIGGHSSPAPRGVGYSKNQAVAQSSGPYLCFLDSDDVMMPQRVRLQYEAAVRHPTSIIGCQVRREPPSSTGRYTRWINQLAADQLLTQFCDVGPFQAFTSHGPTVIMPTWFCSRAWFSHVGLFDEGGQGVPEDLLFFYDHLRKGGGVVRVDQSLLLYRYHPRAATHSILETTIWSHRVRFLEEWALPRWATFTIWNAGRQGRRLYRSLTPGARAKVVAFCDVDENKIKKGFYCYEDSKVCGQEPGTWSPTGATCRMPSWAVGVTLPGPFLLERPLGPPVFPLPSPGPFMMGMWLGGGDRCQIQSQAAVTWAPVRVLQGCRWHVPTVTVRRGRLVPQERPKPRVPIVHFRDARPPFVICVKLVSLVYSVGSTAVWLGPSPGHGRGVGCPSDTGLQLSTSLS</sequence>
<dbReference type="STRING" id="9402.L5KNK0"/>
<keyword evidence="2" id="KW-0808">Transferase</keyword>
<keyword evidence="3" id="KW-1185">Reference proteome</keyword>
<evidence type="ECO:0000313" key="3">
    <source>
        <dbReference type="Proteomes" id="UP000010552"/>
    </source>
</evidence>
<reference evidence="3" key="1">
    <citation type="journal article" date="2013" name="Science">
        <title>Comparative analysis of bat genomes provides insight into the evolution of flight and immunity.</title>
        <authorList>
            <person name="Zhang G."/>
            <person name="Cowled C."/>
            <person name="Shi Z."/>
            <person name="Huang Z."/>
            <person name="Bishop-Lilly K.A."/>
            <person name="Fang X."/>
            <person name="Wynne J.W."/>
            <person name="Xiong Z."/>
            <person name="Baker M.L."/>
            <person name="Zhao W."/>
            <person name="Tachedjian M."/>
            <person name="Zhu Y."/>
            <person name="Zhou P."/>
            <person name="Jiang X."/>
            <person name="Ng J."/>
            <person name="Yang L."/>
            <person name="Wu L."/>
            <person name="Xiao J."/>
            <person name="Feng Y."/>
            <person name="Chen Y."/>
            <person name="Sun X."/>
            <person name="Zhang Y."/>
            <person name="Marsh G.A."/>
            <person name="Crameri G."/>
            <person name="Broder C.C."/>
            <person name="Frey K.G."/>
            <person name="Wang L.F."/>
            <person name="Wang J."/>
        </authorList>
    </citation>
    <scope>NUCLEOTIDE SEQUENCE [LARGE SCALE GENOMIC DNA]</scope>
</reference>
<feature type="non-terminal residue" evidence="2">
    <location>
        <position position="1"/>
    </location>
</feature>
<dbReference type="CDD" id="cd06913">
    <property type="entry name" value="beta3GnTL1_like"/>
    <property type="match status" value="1"/>
</dbReference>
<dbReference type="PANTHER" id="PTHR22916:SF3">
    <property type="entry name" value="UDP-GLCNAC:BETAGAL BETA-1,3-N-ACETYLGLUCOSAMINYLTRANSFERASE-LIKE PROTEIN 1"/>
    <property type="match status" value="1"/>
</dbReference>
<proteinExistence type="predicted"/>
<dbReference type="Gene3D" id="3.90.550.10">
    <property type="entry name" value="Spore Coat Polysaccharide Biosynthesis Protein SpsA, Chain A"/>
    <property type="match status" value="1"/>
</dbReference>
<dbReference type="PANTHER" id="PTHR22916">
    <property type="entry name" value="GLYCOSYLTRANSFERASE"/>
    <property type="match status" value="1"/>
</dbReference>
<dbReference type="InterPro" id="IPR029044">
    <property type="entry name" value="Nucleotide-diphossugar_trans"/>
</dbReference>
<dbReference type="FunCoup" id="L5KNK0">
    <property type="interactions" value="1158"/>
</dbReference>
<dbReference type="GO" id="GO:0016758">
    <property type="term" value="F:hexosyltransferase activity"/>
    <property type="evidence" value="ECO:0007669"/>
    <property type="project" value="UniProtKB-ARBA"/>
</dbReference>
<accession>L5KNK0</accession>
<dbReference type="Proteomes" id="UP000010552">
    <property type="component" value="Unassembled WGS sequence"/>
</dbReference>
<dbReference type="Pfam" id="PF00535">
    <property type="entry name" value="Glycos_transf_2"/>
    <property type="match status" value="1"/>
</dbReference>
<evidence type="ECO:0000259" key="1">
    <source>
        <dbReference type="Pfam" id="PF00535"/>
    </source>
</evidence>
<feature type="domain" description="Glycosyltransferase 2-like" evidence="1">
    <location>
        <begin position="1"/>
        <end position="136"/>
    </location>
</feature>
<organism evidence="2 3">
    <name type="scientific">Pteropus alecto</name>
    <name type="common">Black flying fox</name>
    <dbReference type="NCBI Taxonomy" id="9402"/>
    <lineage>
        <taxon>Eukaryota</taxon>
        <taxon>Metazoa</taxon>
        <taxon>Chordata</taxon>
        <taxon>Craniata</taxon>
        <taxon>Vertebrata</taxon>
        <taxon>Euteleostomi</taxon>
        <taxon>Mammalia</taxon>
        <taxon>Eutheria</taxon>
        <taxon>Laurasiatheria</taxon>
        <taxon>Chiroptera</taxon>
        <taxon>Yinpterochiroptera</taxon>
        <taxon>Pteropodoidea</taxon>
        <taxon>Pteropodidae</taxon>
        <taxon>Pteropodinae</taxon>
        <taxon>Pteropus</taxon>
    </lineage>
</organism>
<gene>
    <name evidence="2" type="ORF">PAL_GLEAN10014465</name>
</gene>
<dbReference type="InterPro" id="IPR001173">
    <property type="entry name" value="Glyco_trans_2-like"/>
</dbReference>
<dbReference type="InParanoid" id="L5KNK0"/>
<keyword evidence="2" id="KW-0328">Glycosyltransferase</keyword>
<dbReference type="AlphaFoldDB" id="L5KNK0"/>
<protein>
    <submittedName>
        <fullName evidence="2">UDP-GlcNAc:betaGal beta-1,3-N-acetylglucosaminyltransferase-like protein 1</fullName>
    </submittedName>
</protein>
<dbReference type="EMBL" id="KB030661">
    <property type="protein sequence ID" value="ELK12203.1"/>
    <property type="molecule type" value="Genomic_DNA"/>
</dbReference>
<name>L5KNK0_PTEAL</name>
<evidence type="ECO:0000313" key="2">
    <source>
        <dbReference type="EMBL" id="ELK12203.1"/>
    </source>
</evidence>